<name>A0AAV2R1V4_MEGNR</name>
<proteinExistence type="predicted"/>
<reference evidence="1 2" key="1">
    <citation type="submission" date="2024-05" db="EMBL/GenBank/DDBJ databases">
        <authorList>
            <person name="Wallberg A."/>
        </authorList>
    </citation>
    <scope>NUCLEOTIDE SEQUENCE [LARGE SCALE GENOMIC DNA]</scope>
</reference>
<comment type="caution">
    <text evidence="1">The sequence shown here is derived from an EMBL/GenBank/DDBJ whole genome shotgun (WGS) entry which is preliminary data.</text>
</comment>
<evidence type="ECO:0000313" key="1">
    <source>
        <dbReference type="EMBL" id="CAL4111642.1"/>
    </source>
</evidence>
<dbReference type="AlphaFoldDB" id="A0AAV2R1V4"/>
<protein>
    <submittedName>
        <fullName evidence="1">Uncharacterized protein</fullName>
    </submittedName>
</protein>
<sequence length="102" mass="10366">STMPLMIAEYPNRIPVENLKLLMAFGFFCAAAPTNTALNRRRGDQHNGQCGYAGLGCQDTLGNTLVVAAPFMAGACGSCGGCGGCGGGVYETFGAPNIGGWG</sequence>
<feature type="non-terminal residue" evidence="1">
    <location>
        <position position="102"/>
    </location>
</feature>
<dbReference type="EMBL" id="CAXKWB010014756">
    <property type="protein sequence ID" value="CAL4111642.1"/>
    <property type="molecule type" value="Genomic_DNA"/>
</dbReference>
<accession>A0AAV2R1V4</accession>
<dbReference type="Proteomes" id="UP001497623">
    <property type="component" value="Unassembled WGS sequence"/>
</dbReference>
<keyword evidence="2" id="KW-1185">Reference proteome</keyword>
<feature type="non-terminal residue" evidence="1">
    <location>
        <position position="1"/>
    </location>
</feature>
<gene>
    <name evidence="1" type="ORF">MNOR_LOCUS19687</name>
</gene>
<organism evidence="1 2">
    <name type="scientific">Meganyctiphanes norvegica</name>
    <name type="common">Northern krill</name>
    <name type="synonym">Thysanopoda norvegica</name>
    <dbReference type="NCBI Taxonomy" id="48144"/>
    <lineage>
        <taxon>Eukaryota</taxon>
        <taxon>Metazoa</taxon>
        <taxon>Ecdysozoa</taxon>
        <taxon>Arthropoda</taxon>
        <taxon>Crustacea</taxon>
        <taxon>Multicrustacea</taxon>
        <taxon>Malacostraca</taxon>
        <taxon>Eumalacostraca</taxon>
        <taxon>Eucarida</taxon>
        <taxon>Euphausiacea</taxon>
        <taxon>Euphausiidae</taxon>
        <taxon>Meganyctiphanes</taxon>
    </lineage>
</organism>
<evidence type="ECO:0000313" key="2">
    <source>
        <dbReference type="Proteomes" id="UP001497623"/>
    </source>
</evidence>